<reference evidence="1" key="1">
    <citation type="submission" date="2022-02" db="EMBL/GenBank/DDBJ databases">
        <title>Plant Genome Project.</title>
        <authorList>
            <person name="Zhang R.-G."/>
        </authorList>
    </citation>
    <scope>NUCLEOTIDE SEQUENCE</scope>
    <source>
        <strain evidence="1">AT1</strain>
    </source>
</reference>
<organism evidence="1 2">
    <name type="scientific">Rhododendron molle</name>
    <name type="common">Chinese azalea</name>
    <name type="synonym">Azalea mollis</name>
    <dbReference type="NCBI Taxonomy" id="49168"/>
    <lineage>
        <taxon>Eukaryota</taxon>
        <taxon>Viridiplantae</taxon>
        <taxon>Streptophyta</taxon>
        <taxon>Embryophyta</taxon>
        <taxon>Tracheophyta</taxon>
        <taxon>Spermatophyta</taxon>
        <taxon>Magnoliopsida</taxon>
        <taxon>eudicotyledons</taxon>
        <taxon>Gunneridae</taxon>
        <taxon>Pentapetalae</taxon>
        <taxon>asterids</taxon>
        <taxon>Ericales</taxon>
        <taxon>Ericaceae</taxon>
        <taxon>Ericoideae</taxon>
        <taxon>Rhodoreae</taxon>
        <taxon>Rhododendron</taxon>
    </lineage>
</organism>
<proteinExistence type="predicted"/>
<evidence type="ECO:0000313" key="2">
    <source>
        <dbReference type="Proteomes" id="UP001062846"/>
    </source>
</evidence>
<protein>
    <submittedName>
        <fullName evidence="1">Uncharacterized protein</fullName>
    </submittedName>
</protein>
<dbReference type="Proteomes" id="UP001062846">
    <property type="component" value="Chromosome 6"/>
</dbReference>
<comment type="caution">
    <text evidence="1">The sequence shown here is derived from an EMBL/GenBank/DDBJ whole genome shotgun (WGS) entry which is preliminary data.</text>
</comment>
<gene>
    <name evidence="1" type="ORF">RHMOL_Rhmol06G0117700</name>
</gene>
<evidence type="ECO:0000313" key="1">
    <source>
        <dbReference type="EMBL" id="KAI8550574.1"/>
    </source>
</evidence>
<sequence length="72" mass="7873">MIFGSSPLLLQLWLSDKLGLSVSSEAYSFAPQSCSQPYGSGTRMSTCSDLEITSYARLWRNSKHTSKASPPI</sequence>
<dbReference type="EMBL" id="CM046393">
    <property type="protein sequence ID" value="KAI8550574.1"/>
    <property type="molecule type" value="Genomic_DNA"/>
</dbReference>
<name>A0ACC0NBX4_RHOML</name>
<accession>A0ACC0NBX4</accession>
<keyword evidence="2" id="KW-1185">Reference proteome</keyword>